<dbReference type="RefSeq" id="WP_170033506.1">
    <property type="nucleotide sequence ID" value="NZ_JABDTL010000001.1"/>
</dbReference>
<evidence type="ECO:0000313" key="2">
    <source>
        <dbReference type="EMBL" id="MBB6071021.1"/>
    </source>
</evidence>
<proteinExistence type="predicted"/>
<reference evidence="2 3" key="1">
    <citation type="submission" date="2020-08" db="EMBL/GenBank/DDBJ databases">
        <title>Genomic Encyclopedia of Type Strains, Phase IV (KMG-IV): sequencing the most valuable type-strain genomes for metagenomic binning, comparative biology and taxonomic classification.</title>
        <authorList>
            <person name="Goeker M."/>
        </authorList>
    </citation>
    <scope>NUCLEOTIDE SEQUENCE [LARGE SCALE GENOMIC DNA]</scope>
    <source>
        <strain evidence="2 3">DSM 29007</strain>
    </source>
</reference>
<sequence length="211" mass="23245">MSFATRLRTAVPLLLCLTLALPATAQGRRPLGVRAAGAEQQWRALVQTPGVLRDSGLREALDSGLPLRFRLRAELWRKDEPFDQLAGAQEISRAVLRAPLGAGYTVEDGRVQRRYASLAAAEAGLQAAFAPGLRPSVRGRYYYIVRLEVETLSLSDLDELRRWLRGEAGPAVSGEAPVGRAVERGLRRVFVRLLGLPTRRYEARTGVFGVR</sequence>
<name>A0A841GZ05_9BACT</name>
<evidence type="ECO:0000313" key="3">
    <source>
        <dbReference type="Proteomes" id="UP000582837"/>
    </source>
</evidence>
<accession>A0A841GZ05</accession>
<protein>
    <recommendedName>
        <fullName evidence="4">DUF4390 domain-containing protein</fullName>
    </recommendedName>
</protein>
<comment type="caution">
    <text evidence="2">The sequence shown here is derived from an EMBL/GenBank/DDBJ whole genome shotgun (WGS) entry which is preliminary data.</text>
</comment>
<dbReference type="EMBL" id="JACHIA010000006">
    <property type="protein sequence ID" value="MBB6071021.1"/>
    <property type="molecule type" value="Genomic_DNA"/>
</dbReference>
<dbReference type="Proteomes" id="UP000582837">
    <property type="component" value="Unassembled WGS sequence"/>
</dbReference>
<dbReference type="AlphaFoldDB" id="A0A841GZ05"/>
<evidence type="ECO:0008006" key="4">
    <source>
        <dbReference type="Google" id="ProtNLM"/>
    </source>
</evidence>
<evidence type="ECO:0000256" key="1">
    <source>
        <dbReference type="SAM" id="SignalP"/>
    </source>
</evidence>
<feature type="signal peptide" evidence="1">
    <location>
        <begin position="1"/>
        <end position="25"/>
    </location>
</feature>
<organism evidence="2 3">
    <name type="scientific">Longimicrobium terrae</name>
    <dbReference type="NCBI Taxonomy" id="1639882"/>
    <lineage>
        <taxon>Bacteria</taxon>
        <taxon>Pseudomonadati</taxon>
        <taxon>Gemmatimonadota</taxon>
        <taxon>Longimicrobiia</taxon>
        <taxon>Longimicrobiales</taxon>
        <taxon>Longimicrobiaceae</taxon>
        <taxon>Longimicrobium</taxon>
    </lineage>
</organism>
<keyword evidence="3" id="KW-1185">Reference proteome</keyword>
<gene>
    <name evidence="2" type="ORF">HNQ61_002643</name>
</gene>
<keyword evidence="1" id="KW-0732">Signal</keyword>
<feature type="chain" id="PRO_5032572730" description="DUF4390 domain-containing protein" evidence="1">
    <location>
        <begin position="26"/>
        <end position="211"/>
    </location>
</feature>